<dbReference type="PRINTS" id="PR00455">
    <property type="entry name" value="HTHTETR"/>
</dbReference>
<dbReference type="InterPro" id="IPR009057">
    <property type="entry name" value="Homeodomain-like_sf"/>
</dbReference>
<evidence type="ECO:0000256" key="2">
    <source>
        <dbReference type="ARBA" id="ARBA00023125"/>
    </source>
</evidence>
<dbReference type="InterPro" id="IPR001647">
    <property type="entry name" value="HTH_TetR"/>
</dbReference>
<gene>
    <name evidence="6" type="ORF">IX92_27500</name>
</gene>
<dbReference type="PROSITE" id="PS50977">
    <property type="entry name" value="HTH_TETR_2"/>
    <property type="match status" value="1"/>
</dbReference>
<keyword evidence="2 4" id="KW-0238">DNA-binding</keyword>
<accession>A0AAN0SHR5</accession>
<reference evidence="6 7" key="1">
    <citation type="submission" date="2014-10" db="EMBL/GenBank/DDBJ databases">
        <title>The Complete Genome Sequence for the Shellfish Pathogen Vibrio coralliilyticus RE98 Isolated from a Shellfish Hatchery.</title>
        <authorList>
            <person name="Richards G.P."/>
            <person name="Bono J.L."/>
            <person name="Watson M.A."/>
            <person name="Needleman D.S."/>
        </authorList>
    </citation>
    <scope>NUCLEOTIDE SEQUENCE [LARGE SCALE GENOMIC DNA]</scope>
    <source>
        <strain evidence="6 7">RE98</strain>
        <plasmid evidence="6 7">p319</plasmid>
    </source>
</reference>
<dbReference type="PANTHER" id="PTHR30055:SF234">
    <property type="entry name" value="HTH-TYPE TRANSCRIPTIONAL REGULATOR BETI"/>
    <property type="match status" value="1"/>
</dbReference>
<dbReference type="Pfam" id="PF00440">
    <property type="entry name" value="TetR_N"/>
    <property type="match status" value="1"/>
</dbReference>
<keyword evidence="7" id="KW-1185">Reference proteome</keyword>
<dbReference type="GO" id="GO:0003700">
    <property type="term" value="F:DNA-binding transcription factor activity"/>
    <property type="evidence" value="ECO:0007669"/>
    <property type="project" value="TreeGrafter"/>
</dbReference>
<dbReference type="InterPro" id="IPR050109">
    <property type="entry name" value="HTH-type_TetR-like_transc_reg"/>
</dbReference>
<dbReference type="Gene3D" id="1.10.357.10">
    <property type="entry name" value="Tetracycline Repressor, domain 2"/>
    <property type="match status" value="1"/>
</dbReference>
<dbReference type="AlphaFoldDB" id="A0AAN0SHR5"/>
<name>A0AAN0SHR5_9VIBR</name>
<dbReference type="RefSeq" id="WP_040122413.1">
    <property type="nucleotide sequence ID" value="NZ_CP009266.1"/>
</dbReference>
<proteinExistence type="predicted"/>
<evidence type="ECO:0000313" key="7">
    <source>
        <dbReference type="Proteomes" id="UP000030081"/>
    </source>
</evidence>
<dbReference type="SUPFAM" id="SSF46689">
    <property type="entry name" value="Homeodomain-like"/>
    <property type="match status" value="1"/>
</dbReference>
<keyword evidence="1" id="KW-0805">Transcription regulation</keyword>
<organism evidence="6 7">
    <name type="scientific">Vibrio coralliilyticus</name>
    <dbReference type="NCBI Taxonomy" id="190893"/>
    <lineage>
        <taxon>Bacteria</taxon>
        <taxon>Pseudomonadati</taxon>
        <taxon>Pseudomonadota</taxon>
        <taxon>Gammaproteobacteria</taxon>
        <taxon>Vibrionales</taxon>
        <taxon>Vibrionaceae</taxon>
        <taxon>Vibrio</taxon>
    </lineage>
</organism>
<evidence type="ECO:0000256" key="4">
    <source>
        <dbReference type="PROSITE-ProRule" id="PRU00335"/>
    </source>
</evidence>
<dbReference type="PANTHER" id="PTHR30055">
    <property type="entry name" value="HTH-TYPE TRANSCRIPTIONAL REGULATOR RUTR"/>
    <property type="match status" value="1"/>
</dbReference>
<keyword evidence="3" id="KW-0804">Transcription</keyword>
<evidence type="ECO:0000259" key="5">
    <source>
        <dbReference type="PROSITE" id="PS50977"/>
    </source>
</evidence>
<dbReference type="Proteomes" id="UP000030081">
    <property type="component" value="Plasmid p319"/>
</dbReference>
<dbReference type="KEGG" id="vct:JV59_24280"/>
<evidence type="ECO:0000256" key="3">
    <source>
        <dbReference type="ARBA" id="ARBA00023163"/>
    </source>
</evidence>
<protein>
    <submittedName>
        <fullName evidence="6">TetR family transcriptional regulator</fullName>
    </submittedName>
</protein>
<feature type="domain" description="HTH tetR-type" evidence="5">
    <location>
        <begin position="8"/>
        <end position="68"/>
    </location>
</feature>
<geneLocation type="plasmid" evidence="6 7">
    <name>p319</name>
</geneLocation>
<feature type="DNA-binding region" description="H-T-H motif" evidence="4">
    <location>
        <begin position="31"/>
        <end position="50"/>
    </location>
</feature>
<evidence type="ECO:0000256" key="1">
    <source>
        <dbReference type="ARBA" id="ARBA00023015"/>
    </source>
</evidence>
<sequence length="182" mass="20336">MPKIVDREAYRNELIAKAVDIFSEHGLNGLGMRGIAGALGVSKTALYHYFSSKEELFTACTEFVLEPHSLYGIDSTSPLPEDKEQAIVQLIKTLDSRFKGEMTVVLDYVKNRDSRDIANDELLKMADNQFLVELSKIVGREHANQAYALLLGGLMTRLLNGNQTKVEEIASWILQLSTRESS</sequence>
<dbReference type="KEGG" id="vcy:IX92_27500"/>
<dbReference type="EMBL" id="CP009620">
    <property type="protein sequence ID" value="AIW22799.1"/>
    <property type="molecule type" value="Genomic_DNA"/>
</dbReference>
<evidence type="ECO:0000313" key="6">
    <source>
        <dbReference type="EMBL" id="AIW22799.1"/>
    </source>
</evidence>
<keyword evidence="6" id="KW-0614">Plasmid</keyword>
<dbReference type="GO" id="GO:0000976">
    <property type="term" value="F:transcription cis-regulatory region binding"/>
    <property type="evidence" value="ECO:0007669"/>
    <property type="project" value="TreeGrafter"/>
</dbReference>